<keyword evidence="3" id="KW-1185">Reference proteome</keyword>
<feature type="compositionally biased region" description="Basic and acidic residues" evidence="1">
    <location>
        <begin position="700"/>
        <end position="725"/>
    </location>
</feature>
<feature type="compositionally biased region" description="Basic and acidic residues" evidence="1">
    <location>
        <begin position="561"/>
        <end position="571"/>
    </location>
</feature>
<feature type="region of interest" description="Disordered" evidence="1">
    <location>
        <begin position="553"/>
        <end position="583"/>
    </location>
</feature>
<dbReference type="EnsemblPlants" id="Kaladp0011s0783.1.v1.1">
    <property type="protein sequence ID" value="Kaladp0011s0783.1.v1.1"/>
    <property type="gene ID" value="Kaladp0011s0783.v1.1"/>
</dbReference>
<dbReference type="PANTHER" id="PTHR34835">
    <property type="entry name" value="OS07G0283600 PROTEIN-RELATED"/>
    <property type="match status" value="1"/>
</dbReference>
<feature type="compositionally biased region" description="Basic and acidic residues" evidence="1">
    <location>
        <begin position="807"/>
        <end position="817"/>
    </location>
</feature>
<evidence type="ECO:0000313" key="2">
    <source>
        <dbReference type="EnsemblPlants" id="Kaladp0011s0783.1.v1.1"/>
    </source>
</evidence>
<reference evidence="2" key="1">
    <citation type="submission" date="2021-01" db="UniProtKB">
        <authorList>
            <consortium name="EnsemblPlants"/>
        </authorList>
    </citation>
    <scope>IDENTIFICATION</scope>
</reference>
<protein>
    <submittedName>
        <fullName evidence="2">Uncharacterized protein</fullName>
    </submittedName>
</protein>
<feature type="region of interest" description="Disordered" evidence="1">
    <location>
        <begin position="47"/>
        <end position="80"/>
    </location>
</feature>
<dbReference type="Proteomes" id="UP000594263">
    <property type="component" value="Unplaced"/>
</dbReference>
<feature type="region of interest" description="Disordered" evidence="1">
    <location>
        <begin position="807"/>
        <end position="862"/>
    </location>
</feature>
<feature type="region of interest" description="Disordered" evidence="1">
    <location>
        <begin position="698"/>
        <end position="728"/>
    </location>
</feature>
<dbReference type="AlphaFoldDB" id="A0A7N0SWY2"/>
<feature type="compositionally biased region" description="Low complexity" evidence="1">
    <location>
        <begin position="410"/>
        <end position="427"/>
    </location>
</feature>
<feature type="region of interest" description="Disordered" evidence="1">
    <location>
        <begin position="466"/>
        <end position="540"/>
    </location>
</feature>
<feature type="compositionally biased region" description="Polar residues" evidence="1">
    <location>
        <begin position="476"/>
        <end position="502"/>
    </location>
</feature>
<feature type="compositionally biased region" description="Acidic residues" evidence="1">
    <location>
        <begin position="55"/>
        <end position="67"/>
    </location>
</feature>
<sequence length="910" mass="102968">MFSLISSPFIETLIWTFTVRVLLFVDRIVDVVHQLYSRRLLLRKNGKTKPRNTEDDPVNVDDDDEIVVPEARDTKKSKTTKVKSKKSKIDVRAKGKEVLEETSESSDESDDDTDGTDFCMCTPYRPYHALSQISEKHKEAIQNLGFGKILDLNMFEIPSRFGEWLVDAFDQQSCTLRTQSGALKIRAHDIHQITGIPVGGERILMERRVDYSREIVRSWRMRYGITNSAISATKIMDKMIKSSRPDKWFLLDFLVLFTTTMVEGIKNGMSNQRILTIVDRPEDAIKFDWSRYVVDSMCSAKKTHSNTKDKGCFVCPLGFFTLLYLGSIRYLEDIKKQECFTIRYWDQQRMRDRFEKDIISGGYGHKNLKILTQADLRSNSSSGERSSPRTQVNTRKRSNPGPSGKTRVQSKSVTAADTKSSSTSKTTTKSEHNASNINTSDDDVVDLNVPFYRYWSSSDDGTYTEFRDFSDAPPNVGTSGNASARSSSETDGQTSNASTEYAPSNPSTTYTPTNSTTTYRTSYGSTTHTKSSTTTTSITTTTSDDCEIDLTIPIRVVPSEDAEKYGERDPSPSKSIRSPPASFQGFDFHDNTYDPSNIELTLAVWAGDAEPLSTAEMKKNGSTESSYAEKLSEDIEKGIHMDTKDGVGKECSASETIHSESDEGPCGVENIKYNDGVVDWDTLQREDDVEMDVVDLATDGEPKKEDVRNEDHNSEQHIHHAEHPTVESQSMEETFSQLSKMVRTMLQMRKEYDIRLIDALNKFPDSRDIRQLDIDFKNSMSEPVETQVYWRDPRVHERIEEIERAVAKQNKQRDKGKGPMVTELPPQANVQKKRGPGITIREPTPMQEDPVTPHGDKLGRGHREKKPAITLHSPFIGRMVNVNEKISRDEDNVCDWIYAIRGMGSELYFA</sequence>
<evidence type="ECO:0000313" key="3">
    <source>
        <dbReference type="Proteomes" id="UP000594263"/>
    </source>
</evidence>
<name>A0A7N0SWY2_KALFE</name>
<evidence type="ECO:0000256" key="1">
    <source>
        <dbReference type="SAM" id="MobiDB-lite"/>
    </source>
</evidence>
<proteinExistence type="predicted"/>
<dbReference type="OMA" id="HKANKIN"/>
<accession>A0A7N0SWY2</accession>
<feature type="compositionally biased region" description="Low complexity" evidence="1">
    <location>
        <begin position="503"/>
        <end position="540"/>
    </location>
</feature>
<feature type="region of interest" description="Disordered" evidence="1">
    <location>
        <begin position="374"/>
        <end position="443"/>
    </location>
</feature>
<organism evidence="2 3">
    <name type="scientific">Kalanchoe fedtschenkoi</name>
    <name type="common">Lavender scallops</name>
    <name type="synonym">South American air plant</name>
    <dbReference type="NCBI Taxonomy" id="63787"/>
    <lineage>
        <taxon>Eukaryota</taxon>
        <taxon>Viridiplantae</taxon>
        <taxon>Streptophyta</taxon>
        <taxon>Embryophyta</taxon>
        <taxon>Tracheophyta</taxon>
        <taxon>Spermatophyta</taxon>
        <taxon>Magnoliopsida</taxon>
        <taxon>eudicotyledons</taxon>
        <taxon>Gunneridae</taxon>
        <taxon>Pentapetalae</taxon>
        <taxon>Saxifragales</taxon>
        <taxon>Crassulaceae</taxon>
        <taxon>Kalanchoe</taxon>
    </lineage>
</organism>
<feature type="region of interest" description="Disordered" evidence="1">
    <location>
        <begin position="95"/>
        <end position="115"/>
    </location>
</feature>
<feature type="compositionally biased region" description="Acidic residues" evidence="1">
    <location>
        <begin position="100"/>
        <end position="115"/>
    </location>
</feature>
<dbReference type="Gramene" id="Kaladp0011s0783.1.v1.1">
    <property type="protein sequence ID" value="Kaladp0011s0783.1.v1.1"/>
    <property type="gene ID" value="Kaladp0011s0783.v1.1"/>
</dbReference>
<feature type="compositionally biased region" description="Low complexity" evidence="1">
    <location>
        <begin position="377"/>
        <end position="389"/>
    </location>
</feature>